<keyword evidence="4" id="KW-1185">Reference proteome</keyword>
<keyword evidence="2" id="KW-0732">Signal</keyword>
<dbReference type="EMBL" id="LSBJ02000001">
    <property type="protein sequence ID" value="OAQ73679.1"/>
    <property type="molecule type" value="Genomic_DNA"/>
</dbReference>
<gene>
    <name evidence="3" type="ORF">VFPPC_13055</name>
</gene>
<dbReference type="GeneID" id="28854826"/>
<evidence type="ECO:0000313" key="3">
    <source>
        <dbReference type="EMBL" id="OAQ73679.1"/>
    </source>
</evidence>
<sequence length="134" mass="12873">MRTTAALSAILAASAVTQAAVVTTEPQITTVSSASSASSVSSVVPPPLSTGHTGHHGNGTTITVPCSTPYPISSSASGAPIPSGNSTGILTTGTGLPPVPTTTNTAVPTAGAALTTQNSMLAMGVAVVMASLML</sequence>
<accession>A0A179G942</accession>
<name>A0A179G942_METCM</name>
<comment type="caution">
    <text evidence="3">The sequence shown here is derived from an EMBL/GenBank/DDBJ whole genome shotgun (WGS) entry which is preliminary data.</text>
</comment>
<dbReference type="RefSeq" id="XP_018149762.1">
    <property type="nucleotide sequence ID" value="XM_018290832.1"/>
</dbReference>
<dbReference type="KEGG" id="pchm:VFPPC_13055"/>
<feature type="chain" id="PRO_5008102471" evidence="2">
    <location>
        <begin position="20"/>
        <end position="134"/>
    </location>
</feature>
<evidence type="ECO:0000313" key="4">
    <source>
        <dbReference type="Proteomes" id="UP000078397"/>
    </source>
</evidence>
<dbReference type="AlphaFoldDB" id="A0A179G942"/>
<proteinExistence type="predicted"/>
<organism evidence="3 4">
    <name type="scientific">Pochonia chlamydosporia 170</name>
    <dbReference type="NCBI Taxonomy" id="1380566"/>
    <lineage>
        <taxon>Eukaryota</taxon>
        <taxon>Fungi</taxon>
        <taxon>Dikarya</taxon>
        <taxon>Ascomycota</taxon>
        <taxon>Pezizomycotina</taxon>
        <taxon>Sordariomycetes</taxon>
        <taxon>Hypocreomycetidae</taxon>
        <taxon>Hypocreales</taxon>
        <taxon>Clavicipitaceae</taxon>
        <taxon>Pochonia</taxon>
    </lineage>
</organism>
<protein>
    <submittedName>
        <fullName evidence="3">Uncharacterized protein</fullName>
    </submittedName>
</protein>
<dbReference type="Proteomes" id="UP000078397">
    <property type="component" value="Unassembled WGS sequence"/>
</dbReference>
<feature type="signal peptide" evidence="2">
    <location>
        <begin position="1"/>
        <end position="19"/>
    </location>
</feature>
<reference evidence="3 4" key="1">
    <citation type="journal article" date="2016" name="PLoS Pathog.">
        <title>Biosynthesis of antibiotic leucinostatins in bio-control fungus Purpureocillium lilacinum and their inhibition on phytophthora revealed by genome mining.</title>
        <authorList>
            <person name="Wang G."/>
            <person name="Liu Z."/>
            <person name="Lin R."/>
            <person name="Li E."/>
            <person name="Mao Z."/>
            <person name="Ling J."/>
            <person name="Yang Y."/>
            <person name="Yin W.B."/>
            <person name="Xie B."/>
        </authorList>
    </citation>
    <scope>NUCLEOTIDE SEQUENCE [LARGE SCALE GENOMIC DNA]</scope>
    <source>
        <strain evidence="3">170</strain>
    </source>
</reference>
<evidence type="ECO:0000256" key="2">
    <source>
        <dbReference type="SAM" id="SignalP"/>
    </source>
</evidence>
<feature type="region of interest" description="Disordered" evidence="1">
    <location>
        <begin position="38"/>
        <end position="58"/>
    </location>
</feature>
<evidence type="ECO:0000256" key="1">
    <source>
        <dbReference type="SAM" id="MobiDB-lite"/>
    </source>
</evidence>